<dbReference type="InterPro" id="IPR000488">
    <property type="entry name" value="Death_dom"/>
</dbReference>
<evidence type="ECO:0000256" key="1">
    <source>
        <dbReference type="ARBA" id="ARBA00012513"/>
    </source>
</evidence>
<reference evidence="11 12" key="1">
    <citation type="journal article" date="2017" name="Nat. Ecol. Evol.">
        <title>Scallop genome provides insights into evolution of bilaterian karyotype and development.</title>
        <authorList>
            <person name="Wang S."/>
            <person name="Zhang J."/>
            <person name="Jiao W."/>
            <person name="Li J."/>
            <person name="Xun X."/>
            <person name="Sun Y."/>
            <person name="Guo X."/>
            <person name="Huan P."/>
            <person name="Dong B."/>
            <person name="Zhang L."/>
            <person name="Hu X."/>
            <person name="Sun X."/>
            <person name="Wang J."/>
            <person name="Zhao C."/>
            <person name="Wang Y."/>
            <person name="Wang D."/>
            <person name="Huang X."/>
            <person name="Wang R."/>
            <person name="Lv J."/>
            <person name="Li Y."/>
            <person name="Zhang Z."/>
            <person name="Liu B."/>
            <person name="Lu W."/>
            <person name="Hui Y."/>
            <person name="Liang J."/>
            <person name="Zhou Z."/>
            <person name="Hou R."/>
            <person name="Li X."/>
            <person name="Liu Y."/>
            <person name="Li H."/>
            <person name="Ning X."/>
            <person name="Lin Y."/>
            <person name="Zhao L."/>
            <person name="Xing Q."/>
            <person name="Dou J."/>
            <person name="Li Y."/>
            <person name="Mao J."/>
            <person name="Guo H."/>
            <person name="Dou H."/>
            <person name="Li T."/>
            <person name="Mu C."/>
            <person name="Jiang W."/>
            <person name="Fu Q."/>
            <person name="Fu X."/>
            <person name="Miao Y."/>
            <person name="Liu J."/>
            <person name="Yu Q."/>
            <person name="Li R."/>
            <person name="Liao H."/>
            <person name="Li X."/>
            <person name="Kong Y."/>
            <person name="Jiang Z."/>
            <person name="Chourrout D."/>
            <person name="Li R."/>
            <person name="Bao Z."/>
        </authorList>
    </citation>
    <scope>NUCLEOTIDE SEQUENCE [LARGE SCALE GENOMIC DNA]</scope>
    <source>
        <strain evidence="11 12">PY_sf001</strain>
    </source>
</reference>
<dbReference type="STRING" id="6573.A0A210PL60"/>
<dbReference type="Proteomes" id="UP000242188">
    <property type="component" value="Unassembled WGS sequence"/>
</dbReference>
<dbReference type="PANTHER" id="PTHR14187">
    <property type="entry name" value="ALPHA KINASE/ELONGATION FACTOR 2 KINASE"/>
    <property type="match status" value="1"/>
</dbReference>
<evidence type="ECO:0000259" key="9">
    <source>
        <dbReference type="PROSITE" id="PS50017"/>
    </source>
</evidence>
<protein>
    <recommendedName>
        <fullName evidence="1">non-specific serine/threonine protein kinase</fullName>
        <ecNumber evidence="1">2.7.11.1</ecNumber>
    </recommendedName>
</protein>
<dbReference type="InterPro" id="IPR011029">
    <property type="entry name" value="DEATH-like_dom_sf"/>
</dbReference>
<dbReference type="Gene3D" id="3.30.30.30">
    <property type="match status" value="1"/>
</dbReference>
<proteinExistence type="predicted"/>
<dbReference type="GO" id="GO:0016301">
    <property type="term" value="F:kinase activity"/>
    <property type="evidence" value="ECO:0007669"/>
    <property type="project" value="UniProtKB-KW"/>
</dbReference>
<keyword evidence="12" id="KW-1185">Reference proteome</keyword>
<dbReference type="InterPro" id="IPR032171">
    <property type="entry name" value="COR-A"/>
</dbReference>
<evidence type="ECO:0000259" key="10">
    <source>
        <dbReference type="PROSITE" id="PS51424"/>
    </source>
</evidence>
<keyword evidence="3" id="KW-0677">Repeat</keyword>
<name>A0A210PL60_MIZYE</name>
<evidence type="ECO:0000313" key="11">
    <source>
        <dbReference type="EMBL" id="OWF37223.1"/>
    </source>
</evidence>
<evidence type="ECO:0000256" key="5">
    <source>
        <dbReference type="ARBA" id="ARBA00022777"/>
    </source>
</evidence>
<keyword evidence="2" id="KW-0808">Transferase</keyword>
<dbReference type="GO" id="GO:0005524">
    <property type="term" value="F:ATP binding"/>
    <property type="evidence" value="ECO:0007669"/>
    <property type="project" value="UniProtKB-KW"/>
</dbReference>
<evidence type="ECO:0000256" key="2">
    <source>
        <dbReference type="ARBA" id="ARBA00022679"/>
    </source>
</evidence>
<dbReference type="Pfam" id="PF16095">
    <property type="entry name" value="COR-A"/>
    <property type="match status" value="1"/>
</dbReference>
<keyword evidence="6" id="KW-0067">ATP-binding</keyword>
<comment type="catalytic activity">
    <reaction evidence="7">
        <text>L-threonyl-[protein] + ATP = O-phospho-L-threonyl-[protein] + ADP + H(+)</text>
        <dbReference type="Rhea" id="RHEA:46608"/>
        <dbReference type="Rhea" id="RHEA-COMP:11060"/>
        <dbReference type="Rhea" id="RHEA-COMP:11605"/>
        <dbReference type="ChEBI" id="CHEBI:15378"/>
        <dbReference type="ChEBI" id="CHEBI:30013"/>
        <dbReference type="ChEBI" id="CHEBI:30616"/>
        <dbReference type="ChEBI" id="CHEBI:61977"/>
        <dbReference type="ChEBI" id="CHEBI:456216"/>
        <dbReference type="EC" id="2.7.11.1"/>
    </reaction>
</comment>
<dbReference type="Gene3D" id="1.10.10.10">
    <property type="entry name" value="Winged helix-like DNA-binding domain superfamily/Winged helix DNA-binding domain"/>
    <property type="match status" value="1"/>
</dbReference>
<dbReference type="InterPro" id="IPR020859">
    <property type="entry name" value="ROC"/>
</dbReference>
<dbReference type="SUPFAM" id="SSF52540">
    <property type="entry name" value="P-loop containing nucleoside triphosphate hydrolases"/>
    <property type="match status" value="1"/>
</dbReference>
<dbReference type="EC" id="2.7.11.1" evidence="1"/>
<dbReference type="GO" id="GO:0007165">
    <property type="term" value="P:signal transduction"/>
    <property type="evidence" value="ECO:0007669"/>
    <property type="project" value="InterPro"/>
</dbReference>
<evidence type="ECO:0000313" key="12">
    <source>
        <dbReference type="Proteomes" id="UP000242188"/>
    </source>
</evidence>
<dbReference type="InterPro" id="IPR027417">
    <property type="entry name" value="P-loop_NTPase"/>
</dbReference>
<dbReference type="Gene3D" id="3.30.70.1390">
    <property type="entry name" value="ROC domain from the Parkinson's disease-associated leucine-rich repeat kinase 2"/>
    <property type="match status" value="1"/>
</dbReference>
<dbReference type="OrthoDB" id="10031931at2759"/>
<comment type="catalytic activity">
    <reaction evidence="8">
        <text>L-seryl-[protein] + ATP = O-phospho-L-seryl-[protein] + ADP + H(+)</text>
        <dbReference type="Rhea" id="RHEA:17989"/>
        <dbReference type="Rhea" id="RHEA-COMP:9863"/>
        <dbReference type="Rhea" id="RHEA-COMP:11604"/>
        <dbReference type="ChEBI" id="CHEBI:15378"/>
        <dbReference type="ChEBI" id="CHEBI:29999"/>
        <dbReference type="ChEBI" id="CHEBI:30616"/>
        <dbReference type="ChEBI" id="CHEBI:83421"/>
        <dbReference type="ChEBI" id="CHEBI:456216"/>
        <dbReference type="EC" id="2.7.11.1"/>
    </reaction>
</comment>
<evidence type="ECO:0000256" key="7">
    <source>
        <dbReference type="ARBA" id="ARBA00047899"/>
    </source>
</evidence>
<dbReference type="AlphaFoldDB" id="A0A210PL60"/>
<dbReference type="Gene3D" id="1.10.533.10">
    <property type="entry name" value="Death Domain, Fas"/>
    <property type="match status" value="1"/>
</dbReference>
<dbReference type="Gene3D" id="3.90.640.10">
    <property type="entry name" value="Actin, Chain A, domain 4"/>
    <property type="match status" value="1"/>
</dbReference>
<dbReference type="SUPFAM" id="SSF47986">
    <property type="entry name" value="DEATH domain"/>
    <property type="match status" value="1"/>
</dbReference>
<gene>
    <name evidence="11" type="ORF">KP79_PYT12386</name>
</gene>
<organism evidence="11 12">
    <name type="scientific">Mizuhopecten yessoensis</name>
    <name type="common">Japanese scallop</name>
    <name type="synonym">Patinopecten yessoensis</name>
    <dbReference type="NCBI Taxonomy" id="6573"/>
    <lineage>
        <taxon>Eukaryota</taxon>
        <taxon>Metazoa</taxon>
        <taxon>Spiralia</taxon>
        <taxon>Lophotrochozoa</taxon>
        <taxon>Mollusca</taxon>
        <taxon>Bivalvia</taxon>
        <taxon>Autobranchia</taxon>
        <taxon>Pteriomorphia</taxon>
        <taxon>Pectinida</taxon>
        <taxon>Pectinoidea</taxon>
        <taxon>Pectinidae</taxon>
        <taxon>Mizuhopecten</taxon>
    </lineage>
</organism>
<keyword evidence="5 11" id="KW-0418">Kinase</keyword>
<dbReference type="Gene3D" id="3.40.50.300">
    <property type="entry name" value="P-loop containing nucleotide triphosphate hydrolases"/>
    <property type="match status" value="2"/>
</dbReference>
<dbReference type="EMBL" id="NEDP02005593">
    <property type="protein sequence ID" value="OWF37223.1"/>
    <property type="molecule type" value="Genomic_DNA"/>
</dbReference>
<dbReference type="InterPro" id="IPR036388">
    <property type="entry name" value="WH-like_DNA-bd_sf"/>
</dbReference>
<dbReference type="PROSITE" id="PS51424">
    <property type="entry name" value="ROC"/>
    <property type="match status" value="1"/>
</dbReference>
<evidence type="ECO:0000256" key="8">
    <source>
        <dbReference type="ARBA" id="ARBA00048679"/>
    </source>
</evidence>
<evidence type="ECO:0000256" key="6">
    <source>
        <dbReference type="ARBA" id="ARBA00022840"/>
    </source>
</evidence>
<comment type="caution">
    <text evidence="11">The sequence shown here is derived from an EMBL/GenBank/DDBJ whole genome shotgun (WGS) entry which is preliminary data.</text>
</comment>
<dbReference type="Gene3D" id="3.30.420.40">
    <property type="match status" value="2"/>
</dbReference>
<dbReference type="Pfam" id="PF08477">
    <property type="entry name" value="Roc"/>
    <property type="match status" value="1"/>
</dbReference>
<keyword evidence="4" id="KW-0547">Nucleotide-binding</keyword>
<sequence length="1255" mass="143150">MDKKPKLVVAIKVGYAYSGYAYSFHDDFKQNPLRIGTFSWHSYGRYTTLKTSSAILCKPDGTFHSFGYSAEEQYRTLGEGAEQWYYFKTFPIYNELDDTSNMVDVTGEKSLLTLDLFSMALLYLRENLMEKLRARLYPLDDTTISWTIVTQQSHNKAFITQAAAQADMKENVTVLTKMEAALTYLQCASMYRARPFKPGTKFLLLDASSTSVELSTCENSSGKVVTTNPMTMTGGGNTLNNGIKSLIETVLGVNDLSEHDDISPLMREFEYKKRKIHPGSKETLVLQLPSRYKDAKPVNKRVVGKTIPGVLDDADFDGKVKLKDGKAHIEFEVIQGIFMACARDVISSLRDLQQKSVLKEVSSIIMIGGYSSSLFLQNAVRRIFHEIRVHTLFESSIADLKGAVIFGHSNGVQEINKSGLYSREKIQHYIKTLQDRTEKARNIRVIIVGQEGVGKSTLCYRLLDEDDDVVSTISSTDGVDIFIQRFLVDMVTKKRVKLDANTETQNVKTRIQQVLLLNKATDNVDELETDQAEQQENWETVQEPIHSVDTEKKMPQAKVVTETPTLPQSGKPPLSVDGATDTLLETIGSNRDAREHWADDMGTLIDVADGTDKPNADQAYLSLWDFGGEEPYYNTHHIFLSSDAIFLVVYNLMECIEGTEQVMDAATKRIKYWIRSAVNYSEKKLSGKCSIATPPVILVGTHLDQLSGTDQEIEQKLDKFEEKLCGMADFQAMKNHIYGFLEVNNNVRNHSGIVQLWSAITQVAPSQSQWEKELPARWLTLEREMMRRKETGEKVMSFEDVVSIGRTCEVEINDETEIHMFLKYLHYTGSILYFGEETENLGTILAKTVILDPQWVAQAFRKIITVPKFVDRKDKRANFLWKMYQQSAILDMEYLKIVWKQDKKMWFWKYKAVILAFMERLGLIARPKKEQEKSVDFVQVGTGKDETEEAEIEEIYLVPSLLSGKICFPREMTDRYAVKTRTLCLVFSDRCVPFPVFDKLLAACIEKFNVLKVEDEICLRRGFGIFRIDGVWSVAICCGSNMIKATIFKQSPIPKIEPGAGLRVRLFVEEALKNIMELYAHRDLKFTYHLHCKANVNEGDVTVPKMELEQRKLLPCCFSCEGDKHFIYRHELQPWFSEARPPVQDEYDEEYDLTSEVLEQCPTEMEMLGVSKLIGAEYFEFFILLGLESTKISQVNIEYQAETMPARFLHMFSTWKKAEGDKATIRRIMDAMKTCGLDTSEVVRRGVFETTTQEF</sequence>
<evidence type="ECO:0000256" key="3">
    <source>
        <dbReference type="ARBA" id="ARBA00022737"/>
    </source>
</evidence>
<feature type="domain" description="Death" evidence="9">
    <location>
        <begin position="1163"/>
        <end position="1233"/>
    </location>
</feature>
<accession>A0A210PL60</accession>
<evidence type="ECO:0000256" key="4">
    <source>
        <dbReference type="ARBA" id="ARBA00022741"/>
    </source>
</evidence>
<dbReference type="PANTHER" id="PTHR14187:SF5">
    <property type="entry name" value="HEAT SHOCK 70 KDA PROTEIN 12A"/>
    <property type="match status" value="1"/>
</dbReference>
<feature type="domain" description="Roc" evidence="10">
    <location>
        <begin position="436"/>
        <end position="767"/>
    </location>
</feature>
<dbReference type="CDD" id="cd01670">
    <property type="entry name" value="Death"/>
    <property type="match status" value="1"/>
</dbReference>
<dbReference type="PROSITE" id="PS50017">
    <property type="entry name" value="DEATH_DOMAIN"/>
    <property type="match status" value="1"/>
</dbReference>